<proteinExistence type="predicted"/>
<keyword evidence="2" id="KW-0328">Glycosyltransferase</keyword>
<dbReference type="InterPro" id="IPR007657">
    <property type="entry name" value="Glycosyltransferase_61"/>
</dbReference>
<gene>
    <name evidence="12" type="ORF">OFUS_LOCUS24213</name>
</gene>
<organism evidence="12 13">
    <name type="scientific">Owenia fusiformis</name>
    <name type="common">Polychaete worm</name>
    <dbReference type="NCBI Taxonomy" id="6347"/>
    <lineage>
        <taxon>Eukaryota</taxon>
        <taxon>Metazoa</taxon>
        <taxon>Spiralia</taxon>
        <taxon>Lophotrochozoa</taxon>
        <taxon>Annelida</taxon>
        <taxon>Polychaeta</taxon>
        <taxon>Sedentaria</taxon>
        <taxon>Canalipalpata</taxon>
        <taxon>Sabellida</taxon>
        <taxon>Oweniida</taxon>
        <taxon>Oweniidae</taxon>
        <taxon>Owenia</taxon>
    </lineage>
</organism>
<keyword evidence="4" id="KW-0732">Signal</keyword>
<accession>A0A8J1TA35</accession>
<protein>
    <recommendedName>
        <fullName evidence="7">EGF domain-specific O-linked N-acetylglucosamine transferase</fullName>
        <ecNumber evidence="1">2.4.1.255</ecNumber>
    </recommendedName>
    <alternativeName>
        <fullName evidence="8">Extracellular O-linked N-acetylglucosamine transferase</fullName>
    </alternativeName>
</protein>
<evidence type="ECO:0000256" key="2">
    <source>
        <dbReference type="ARBA" id="ARBA00022676"/>
    </source>
</evidence>
<keyword evidence="3" id="KW-0808">Transferase</keyword>
<dbReference type="EMBL" id="CAIIXF020000011">
    <property type="protein sequence ID" value="CAH1800308.1"/>
    <property type="molecule type" value="Genomic_DNA"/>
</dbReference>
<evidence type="ECO:0000256" key="1">
    <source>
        <dbReference type="ARBA" id="ARBA00011970"/>
    </source>
</evidence>
<evidence type="ECO:0000256" key="3">
    <source>
        <dbReference type="ARBA" id="ARBA00022679"/>
    </source>
</evidence>
<evidence type="ECO:0000313" key="13">
    <source>
        <dbReference type="Proteomes" id="UP000749559"/>
    </source>
</evidence>
<dbReference type="PANTHER" id="PTHR20961">
    <property type="entry name" value="GLYCOSYLTRANSFERASE"/>
    <property type="match status" value="1"/>
</dbReference>
<evidence type="ECO:0000256" key="8">
    <source>
        <dbReference type="ARBA" id="ARBA00042574"/>
    </source>
</evidence>
<comment type="caution">
    <text evidence="12">The sequence shown here is derived from an EMBL/GenBank/DDBJ whole genome shotgun (WGS) entry which is preliminary data.</text>
</comment>
<dbReference type="OrthoDB" id="529273at2759"/>
<evidence type="ECO:0000256" key="10">
    <source>
        <dbReference type="ARBA" id="ARBA00049432"/>
    </source>
</evidence>
<comment type="catalytic activity">
    <reaction evidence="9">
        <text>L-seryl-[protein] + UDP-N-acetyl-alpha-D-glucosamine = 3-O-(N-acetyl-beta-D-glucosaminyl)-L-seryl-[protein] + UDP + H(+)</text>
        <dbReference type="Rhea" id="RHEA:48904"/>
        <dbReference type="Rhea" id="RHEA-COMP:9863"/>
        <dbReference type="Rhea" id="RHEA-COMP:12251"/>
        <dbReference type="ChEBI" id="CHEBI:15378"/>
        <dbReference type="ChEBI" id="CHEBI:29999"/>
        <dbReference type="ChEBI" id="CHEBI:57705"/>
        <dbReference type="ChEBI" id="CHEBI:58223"/>
        <dbReference type="ChEBI" id="CHEBI:90838"/>
        <dbReference type="EC" id="2.4.1.255"/>
    </reaction>
</comment>
<evidence type="ECO:0000256" key="9">
    <source>
        <dbReference type="ARBA" id="ARBA00048317"/>
    </source>
</evidence>
<reference evidence="12" key="1">
    <citation type="submission" date="2022-03" db="EMBL/GenBank/DDBJ databases">
        <authorList>
            <person name="Martin C."/>
        </authorList>
    </citation>
    <scope>NUCLEOTIDE SEQUENCE</scope>
</reference>
<keyword evidence="6" id="KW-0325">Glycoprotein</keyword>
<dbReference type="PANTHER" id="PTHR20961:SF148">
    <property type="entry name" value="EGF DOMAIN-SPECIFIC O-LINKED N-ACETYLGLUCOSAMINE TRANSFERASE"/>
    <property type="match status" value="1"/>
</dbReference>
<evidence type="ECO:0000259" key="11">
    <source>
        <dbReference type="Pfam" id="PF04577"/>
    </source>
</evidence>
<comment type="catalytic activity">
    <reaction evidence="10">
        <text>L-threonyl-[protein] + UDP-N-acetyl-alpha-D-glucosamine = 3-O-(N-acetyl-beta-D-glucosaminyl)-L-threonyl-[protein] + UDP + H(+)</text>
        <dbReference type="Rhea" id="RHEA:48908"/>
        <dbReference type="Rhea" id="RHEA-COMP:11060"/>
        <dbReference type="Rhea" id="RHEA-COMP:12252"/>
        <dbReference type="ChEBI" id="CHEBI:15378"/>
        <dbReference type="ChEBI" id="CHEBI:30013"/>
        <dbReference type="ChEBI" id="CHEBI:57705"/>
        <dbReference type="ChEBI" id="CHEBI:58223"/>
        <dbReference type="ChEBI" id="CHEBI:90840"/>
        <dbReference type="EC" id="2.4.1.255"/>
    </reaction>
</comment>
<dbReference type="Pfam" id="PF04577">
    <property type="entry name" value="Glyco_transf_61"/>
    <property type="match status" value="1"/>
</dbReference>
<evidence type="ECO:0000256" key="6">
    <source>
        <dbReference type="ARBA" id="ARBA00023180"/>
    </source>
</evidence>
<evidence type="ECO:0000256" key="4">
    <source>
        <dbReference type="ARBA" id="ARBA00022729"/>
    </source>
</evidence>
<keyword evidence="5" id="KW-0256">Endoplasmic reticulum</keyword>
<evidence type="ECO:0000256" key="5">
    <source>
        <dbReference type="ARBA" id="ARBA00022824"/>
    </source>
</evidence>
<dbReference type="AlphaFoldDB" id="A0A8J1TA35"/>
<dbReference type="InterPro" id="IPR049625">
    <property type="entry name" value="Glyco_transf_61_cat"/>
</dbReference>
<evidence type="ECO:0000256" key="7">
    <source>
        <dbReference type="ARBA" id="ARBA00040944"/>
    </source>
</evidence>
<keyword evidence="13" id="KW-1185">Reference proteome</keyword>
<sequence>MSMLTLLKRKWRMYCQRGPMPYIAVFTLLVICTLYLMYYNKPRVESFYENYKEPVKANALRIQEAMPGVFDKIDKMKKMGNPENWKMADLHKPFNETLNFLNDKLKSMNMTNAFMNNIAFPNLIDLRKNMQKPKPTLLNEWRNKVKRKQMCDRALTLYNNEFALLNDVIIDRNFSKGAIGGESLHEVLNQLETDEIYQLKQGFFKMDCEADTLSDYTFSGDTNHLNAWLEAVSTKSSTQGKDINKIPELTIAIQRYEYANFYHVITDIYNAFLMMTFFDKQPENTNIIFIDGHPFCELDLIWQKLFHSVQRVGHLEGPTLYESLVWGMVGYNSPLNSHGAGGMETLPLAKEFKEFYLGGYGIPSGGPLEHKLNCDKINILFIWRRDYVSHPRNPGGKIDRKILNEDELLQAMRTIDTVHKVEGIQFDQRSMGIQLNYITNADLLIGMHGAGLSHTLFLPPHSALLELSPNDWSPSNKHFWYFAKWSGVSHYRWQSDMRGSARGSRDPAYTIVPPGTLKDLVTKIIANMCKTDQSSQ</sequence>
<evidence type="ECO:0000313" key="12">
    <source>
        <dbReference type="EMBL" id="CAH1800308.1"/>
    </source>
</evidence>
<dbReference type="EC" id="2.4.1.255" evidence="1"/>
<feature type="domain" description="Glycosyltransferase 61 catalytic" evidence="11">
    <location>
        <begin position="379"/>
        <end position="464"/>
    </location>
</feature>
<dbReference type="Proteomes" id="UP000749559">
    <property type="component" value="Unassembled WGS sequence"/>
</dbReference>
<dbReference type="GO" id="GO:0097363">
    <property type="term" value="F:protein O-acetylglucosaminyltransferase activity"/>
    <property type="evidence" value="ECO:0007669"/>
    <property type="project" value="UniProtKB-EC"/>
</dbReference>
<name>A0A8J1TA35_OWEFU</name>